<dbReference type="Pfam" id="PF00294">
    <property type="entry name" value="PfkB"/>
    <property type="match status" value="1"/>
</dbReference>
<dbReference type="EC" id="2.7.1.-" evidence="9"/>
<dbReference type="Gene3D" id="3.40.1190.20">
    <property type="match status" value="1"/>
</dbReference>
<dbReference type="InterPro" id="IPR011611">
    <property type="entry name" value="PfkB_dom"/>
</dbReference>
<evidence type="ECO:0000313" key="10">
    <source>
        <dbReference type="Proteomes" id="UP001055868"/>
    </source>
</evidence>
<dbReference type="GO" id="GO:0016301">
    <property type="term" value="F:kinase activity"/>
    <property type="evidence" value="ECO:0007669"/>
    <property type="project" value="UniProtKB-KW"/>
</dbReference>
<evidence type="ECO:0000256" key="7">
    <source>
        <dbReference type="SAM" id="MobiDB-lite"/>
    </source>
</evidence>
<protein>
    <submittedName>
        <fullName evidence="9">Hexose kinase</fullName>
        <ecNumber evidence="9">2.7.1.-</ecNumber>
    </submittedName>
</protein>
<feature type="compositionally biased region" description="Pro residues" evidence="7">
    <location>
        <begin position="330"/>
        <end position="340"/>
    </location>
</feature>
<feature type="region of interest" description="Disordered" evidence="7">
    <location>
        <begin position="318"/>
        <end position="340"/>
    </location>
</feature>
<proteinExistence type="inferred from homology"/>
<evidence type="ECO:0000256" key="1">
    <source>
        <dbReference type="ARBA" id="ARBA00010688"/>
    </source>
</evidence>
<dbReference type="NCBIfam" id="TIGR03168">
    <property type="entry name" value="1-PFK"/>
    <property type="match status" value="1"/>
</dbReference>
<evidence type="ECO:0000256" key="4">
    <source>
        <dbReference type="ARBA" id="ARBA00022777"/>
    </source>
</evidence>
<dbReference type="PIRSF" id="PIRSF000535">
    <property type="entry name" value="1PFK/6PFK/LacC"/>
    <property type="match status" value="1"/>
</dbReference>
<gene>
    <name evidence="9" type="ORF">M4486_17070</name>
</gene>
<evidence type="ECO:0000256" key="6">
    <source>
        <dbReference type="PIRNR" id="PIRNR000535"/>
    </source>
</evidence>
<dbReference type="EMBL" id="CP097218">
    <property type="protein sequence ID" value="UQN29323.1"/>
    <property type="molecule type" value="Genomic_DNA"/>
</dbReference>
<name>A0ABY4N444_9MICO</name>
<dbReference type="InterPro" id="IPR029056">
    <property type="entry name" value="Ribokinase-like"/>
</dbReference>
<organism evidence="9 10">
    <name type="scientific">Brachybacterium kimchii</name>
    <dbReference type="NCBI Taxonomy" id="2942909"/>
    <lineage>
        <taxon>Bacteria</taxon>
        <taxon>Bacillati</taxon>
        <taxon>Actinomycetota</taxon>
        <taxon>Actinomycetes</taxon>
        <taxon>Micrococcales</taxon>
        <taxon>Dermabacteraceae</taxon>
        <taxon>Brachybacterium</taxon>
    </lineage>
</organism>
<comment type="similarity">
    <text evidence="1">Belongs to the carbohydrate kinase PfkB family.</text>
</comment>
<keyword evidence="10" id="KW-1185">Reference proteome</keyword>
<reference evidence="9" key="1">
    <citation type="submission" date="2022-05" db="EMBL/GenBank/DDBJ databases">
        <title>Genomic analysis of Brachybacterium sp. CBA3104.</title>
        <authorList>
            <person name="Roh S.W."/>
            <person name="Kim Y.B."/>
            <person name="Kim Y."/>
        </authorList>
    </citation>
    <scope>NUCLEOTIDE SEQUENCE</scope>
    <source>
        <strain evidence="9">CBA3104</strain>
    </source>
</reference>
<dbReference type="PANTHER" id="PTHR46566:SF5">
    <property type="entry name" value="1-PHOSPHOFRUCTOKINASE"/>
    <property type="match status" value="1"/>
</dbReference>
<dbReference type="InterPro" id="IPR017583">
    <property type="entry name" value="Tagatose/fructose_Pkinase"/>
</dbReference>
<dbReference type="SUPFAM" id="SSF53613">
    <property type="entry name" value="Ribokinase-like"/>
    <property type="match status" value="1"/>
</dbReference>
<keyword evidence="4 9" id="KW-0418">Kinase</keyword>
<dbReference type="Proteomes" id="UP001055868">
    <property type="component" value="Chromosome"/>
</dbReference>
<dbReference type="InterPro" id="IPR002173">
    <property type="entry name" value="Carboh/pur_kinase_PfkB_CS"/>
</dbReference>
<evidence type="ECO:0000256" key="3">
    <source>
        <dbReference type="ARBA" id="ARBA00022741"/>
    </source>
</evidence>
<sequence>MILVLTPNPALDVTYEVADPVSVHGEQRVQRVRTIAGGKGVNVARVLAALGERSVLVGPVGGASGEELVGLLDGGDGSDARGAAPHRLVEQAWTRVAGATRRTVTVVDPEGATGFYEPGPLLSPDERDRVLAVAREHARGADVVVIGGSLAPGMTGEDVSALVAELRSTGLPVVVDTSGSALLDAARAGSSLLKPNLGEVRAATGIDDPIAACRSLIALGAGAVLCSLGADGMLAVTADAALRAQPPRTLSGNPTGAGDASVAAAARALARGVLLPDLLRSAVAVSASAVTRPVAGEIDRALAQDLCGAIAVEQVPSAPAVPSAPGSAAPVPPSHPLEQS</sequence>
<feature type="domain" description="Carbohydrate kinase PfkB" evidence="8">
    <location>
        <begin position="27"/>
        <end position="295"/>
    </location>
</feature>
<dbReference type="PROSITE" id="PS00584">
    <property type="entry name" value="PFKB_KINASES_2"/>
    <property type="match status" value="1"/>
</dbReference>
<dbReference type="PROSITE" id="PS00583">
    <property type="entry name" value="PFKB_KINASES_1"/>
    <property type="match status" value="1"/>
</dbReference>
<evidence type="ECO:0000256" key="2">
    <source>
        <dbReference type="ARBA" id="ARBA00022679"/>
    </source>
</evidence>
<keyword evidence="5" id="KW-0067">ATP-binding</keyword>
<evidence type="ECO:0000259" key="8">
    <source>
        <dbReference type="Pfam" id="PF00294"/>
    </source>
</evidence>
<evidence type="ECO:0000313" key="9">
    <source>
        <dbReference type="EMBL" id="UQN29323.1"/>
    </source>
</evidence>
<accession>A0ABY4N444</accession>
<evidence type="ECO:0000256" key="5">
    <source>
        <dbReference type="ARBA" id="ARBA00022840"/>
    </source>
</evidence>
<keyword evidence="2 6" id="KW-0808">Transferase</keyword>
<dbReference type="PANTHER" id="PTHR46566">
    <property type="entry name" value="1-PHOSPHOFRUCTOKINASE-RELATED"/>
    <property type="match status" value="1"/>
</dbReference>
<feature type="compositionally biased region" description="Low complexity" evidence="7">
    <location>
        <begin position="318"/>
        <end position="329"/>
    </location>
</feature>
<keyword evidence="3" id="KW-0547">Nucleotide-binding</keyword>
<dbReference type="RefSeq" id="WP_249478522.1">
    <property type="nucleotide sequence ID" value="NZ_CP097218.1"/>
</dbReference>